<evidence type="ECO:0000259" key="2">
    <source>
        <dbReference type="Pfam" id="PF05116"/>
    </source>
</evidence>
<dbReference type="EC" id="3.1.3.79" evidence="3"/>
<dbReference type="AlphaFoldDB" id="A0A517TAU1"/>
<dbReference type="SFLD" id="SFLDG01141">
    <property type="entry name" value="C2.B.1:_Sucrose_Phosphatase_Li"/>
    <property type="match status" value="1"/>
</dbReference>
<dbReference type="PANTHER" id="PTHR46521">
    <property type="entry name" value="SUCROSE-PHOSPHATASE 2-RELATED"/>
    <property type="match status" value="1"/>
</dbReference>
<gene>
    <name evidence="3" type="primary">mfppA</name>
    <name evidence="3" type="ORF">V22_27410</name>
</gene>
<dbReference type="NCBIfam" id="TIGR01484">
    <property type="entry name" value="HAD-SF-IIB"/>
    <property type="match status" value="1"/>
</dbReference>
<dbReference type="EMBL" id="CP036316">
    <property type="protein sequence ID" value="QDT65487.1"/>
    <property type="molecule type" value="Genomic_DNA"/>
</dbReference>
<dbReference type="InterPro" id="IPR006380">
    <property type="entry name" value="SPP-like_dom"/>
</dbReference>
<protein>
    <submittedName>
        <fullName evidence="3">Mannosylfructose-phosphate phosphatase</fullName>
        <ecNumber evidence="3">3.1.3.79</ecNumber>
    </submittedName>
</protein>
<dbReference type="OrthoDB" id="9781413at2"/>
<dbReference type="InterPro" id="IPR006379">
    <property type="entry name" value="HAD-SF_hydro_IIB"/>
</dbReference>
<reference evidence="3 4" key="1">
    <citation type="submission" date="2019-02" db="EMBL/GenBank/DDBJ databases">
        <title>Deep-cultivation of Planctomycetes and their phenomic and genomic characterization uncovers novel biology.</title>
        <authorList>
            <person name="Wiegand S."/>
            <person name="Jogler M."/>
            <person name="Boedeker C."/>
            <person name="Pinto D."/>
            <person name="Vollmers J."/>
            <person name="Rivas-Marin E."/>
            <person name="Kohn T."/>
            <person name="Peeters S.H."/>
            <person name="Heuer A."/>
            <person name="Rast P."/>
            <person name="Oberbeckmann S."/>
            <person name="Bunk B."/>
            <person name="Jeske O."/>
            <person name="Meyerdierks A."/>
            <person name="Storesund J.E."/>
            <person name="Kallscheuer N."/>
            <person name="Luecker S."/>
            <person name="Lage O.M."/>
            <person name="Pohl T."/>
            <person name="Merkel B.J."/>
            <person name="Hornburger P."/>
            <person name="Mueller R.-W."/>
            <person name="Bruemmer F."/>
            <person name="Labrenz M."/>
            <person name="Spormann A.M."/>
            <person name="Op den Camp H."/>
            <person name="Overmann J."/>
            <person name="Amann R."/>
            <person name="Jetten M.S.M."/>
            <person name="Mascher T."/>
            <person name="Medema M.H."/>
            <person name="Devos D.P."/>
            <person name="Kaster A.-K."/>
            <person name="Ovreas L."/>
            <person name="Rohde M."/>
            <person name="Galperin M.Y."/>
            <person name="Jogler C."/>
        </authorList>
    </citation>
    <scope>NUCLEOTIDE SEQUENCE [LARGE SCALE GENOMIC DNA]</scope>
    <source>
        <strain evidence="3 4">V22</strain>
    </source>
</reference>
<evidence type="ECO:0000313" key="3">
    <source>
        <dbReference type="EMBL" id="QDT65487.1"/>
    </source>
</evidence>
<keyword evidence="4" id="KW-1185">Reference proteome</keyword>
<dbReference type="RefSeq" id="WP_145263533.1">
    <property type="nucleotide sequence ID" value="NZ_CP036316.1"/>
</dbReference>
<proteinExistence type="predicted"/>
<dbReference type="Gene3D" id="3.40.50.1000">
    <property type="entry name" value="HAD superfamily/HAD-like"/>
    <property type="match status" value="1"/>
</dbReference>
<sequence>MDQPVLATDLDGTFIPLENATDNEQALVQLEQLRSQCEFTLVYVTGRHAASVQDVIKARQLPAPDWLICDVGTTISTTSNDITFKALPQYQEHLDSLIAEMPRASLRELVTPIDGLVEQEDEKQGPFKLSFYADANRLPDLVMRIQDSLNEKDAPYRIIDSVDPFNGDGLIDLLPTGVSKASALAWWIEHLSLDHDRVVFAGDSGNDRAVFESGIRSIIVANADRSLAASILDVHQVKGWEDRLFLATKTATSGVLEGYQHFRGENISR</sequence>
<keyword evidence="1 3" id="KW-0378">Hydrolase</keyword>
<dbReference type="SFLD" id="SFLDS00003">
    <property type="entry name" value="Haloacid_Dehalogenase"/>
    <property type="match status" value="1"/>
</dbReference>
<dbReference type="InterPro" id="IPR023214">
    <property type="entry name" value="HAD_sf"/>
</dbReference>
<accession>A0A517TAU1</accession>
<dbReference type="InterPro" id="IPR036412">
    <property type="entry name" value="HAD-like_sf"/>
</dbReference>
<organism evidence="3 4">
    <name type="scientific">Calycomorphotria hydatis</name>
    <dbReference type="NCBI Taxonomy" id="2528027"/>
    <lineage>
        <taxon>Bacteria</taxon>
        <taxon>Pseudomonadati</taxon>
        <taxon>Planctomycetota</taxon>
        <taxon>Planctomycetia</taxon>
        <taxon>Planctomycetales</taxon>
        <taxon>Planctomycetaceae</taxon>
        <taxon>Calycomorphotria</taxon>
    </lineage>
</organism>
<dbReference type="GO" id="GO:0016791">
    <property type="term" value="F:phosphatase activity"/>
    <property type="evidence" value="ECO:0007669"/>
    <property type="project" value="UniProtKB-ARBA"/>
</dbReference>
<feature type="domain" description="Sucrose phosphatase-like" evidence="2">
    <location>
        <begin position="4"/>
        <end position="263"/>
    </location>
</feature>
<dbReference type="PANTHER" id="PTHR46521:SF4">
    <property type="entry name" value="SUCROSE-PHOSPHATASE 2-RELATED"/>
    <property type="match status" value="1"/>
</dbReference>
<evidence type="ECO:0000256" key="1">
    <source>
        <dbReference type="ARBA" id="ARBA00022801"/>
    </source>
</evidence>
<dbReference type="InterPro" id="IPR051518">
    <property type="entry name" value="Sucrose_Phosphatase"/>
</dbReference>
<evidence type="ECO:0000313" key="4">
    <source>
        <dbReference type="Proteomes" id="UP000319976"/>
    </source>
</evidence>
<dbReference type="SUPFAM" id="SSF56784">
    <property type="entry name" value="HAD-like"/>
    <property type="match status" value="1"/>
</dbReference>
<dbReference type="Gene3D" id="3.90.1070.10">
    <property type="match status" value="1"/>
</dbReference>
<dbReference type="SFLD" id="SFLDG01140">
    <property type="entry name" value="C2.B:_Phosphomannomutase_and_P"/>
    <property type="match status" value="1"/>
</dbReference>
<dbReference type="Proteomes" id="UP000319976">
    <property type="component" value="Chromosome"/>
</dbReference>
<dbReference type="Pfam" id="PF05116">
    <property type="entry name" value="S6PP"/>
    <property type="match status" value="1"/>
</dbReference>
<name>A0A517TAU1_9PLAN</name>
<dbReference type="KEGG" id="chya:V22_27410"/>